<evidence type="ECO:0000313" key="1">
    <source>
        <dbReference type="EMBL" id="PWB05295.1"/>
    </source>
</evidence>
<dbReference type="GeneID" id="93423679"/>
<proteinExistence type="predicted"/>
<comment type="caution">
    <text evidence="1">The sequence shown here is derived from an EMBL/GenBank/DDBJ whole genome shotgun (WGS) entry which is preliminary data.</text>
</comment>
<name>A0A2V1IU88_9BACT</name>
<accession>A0A2V1IU88</accession>
<dbReference type="Proteomes" id="UP000244925">
    <property type="component" value="Unassembled WGS sequence"/>
</dbReference>
<sequence>MNDFIRPFSDAEFKKACLSAGYPEIAWQYCHEKWQECFDDILRDNLSAEDLPELKEHAGWTSDNIREQAWTDVKEYSHVDTYVQQRELGHGHEWSRLFCKILAHSGVDAVNIYWATFVELQNSRIDSGEEVGIKHDWFDCLKQDTLSCREYVLAVKNIAKGEGEIVERYIGNWLGSMREGYEGNTDDLLLEAKRFRTLHEKLLSEGYYDEDAFGYALDLFDEHYPVFNEIYREAMRHGSKRYDAWALADFCENAVVNGWLLLEKENFKNKFTESWQREIYAGLVIKDWIQDEGSISTLHENEIRKSLDLSPIDKPLAWEDEEFLRLKKEYIKSGLNEFAAEQRYKDAYGNYSDIELDSIRNNRSHDIKRDMLEMMFPNDDIDSEDFEDGLDFEDMND</sequence>
<dbReference type="EMBL" id="PUBV01000076">
    <property type="protein sequence ID" value="PWB05295.1"/>
    <property type="molecule type" value="Genomic_DNA"/>
</dbReference>
<dbReference type="RefSeq" id="WP_107037086.1">
    <property type="nucleotide sequence ID" value="NZ_CP098825.1"/>
</dbReference>
<organism evidence="1 2">
    <name type="scientific">Paramuribaculum intestinale</name>
    <dbReference type="NCBI Taxonomy" id="2094151"/>
    <lineage>
        <taxon>Bacteria</taxon>
        <taxon>Pseudomonadati</taxon>
        <taxon>Bacteroidota</taxon>
        <taxon>Bacteroidia</taxon>
        <taxon>Bacteroidales</taxon>
        <taxon>Muribaculaceae</taxon>
        <taxon>Paramuribaculum</taxon>
    </lineage>
</organism>
<evidence type="ECO:0000313" key="2">
    <source>
        <dbReference type="Proteomes" id="UP000244925"/>
    </source>
</evidence>
<protein>
    <submittedName>
        <fullName evidence="1">Uncharacterized protein</fullName>
    </submittedName>
</protein>
<reference evidence="2" key="1">
    <citation type="submission" date="2018-02" db="EMBL/GenBank/DDBJ databases">
        <authorList>
            <person name="Clavel T."/>
            <person name="Strowig T."/>
        </authorList>
    </citation>
    <scope>NUCLEOTIDE SEQUENCE [LARGE SCALE GENOMIC DNA]</scope>
    <source>
        <strain evidence="2">DSM 100764</strain>
    </source>
</reference>
<keyword evidence="2" id="KW-1185">Reference proteome</keyword>
<dbReference type="AlphaFoldDB" id="A0A2V1IU88"/>
<gene>
    <name evidence="1" type="ORF">C5O25_12810</name>
</gene>